<dbReference type="OrthoDB" id="538640at2759"/>
<dbReference type="PANTHER" id="PTHR28055:SF1">
    <property type="entry name" value="ALTERED INHERITANCE OF MITOCHONDRIA PROTEIN 41, MITOCHONDRIAL"/>
    <property type="match status" value="1"/>
</dbReference>
<dbReference type="PANTHER" id="PTHR28055">
    <property type="entry name" value="ALTERED INHERITANCE OF MITOCHONDRIA PROTEIN 41, MITOCHONDRIAL"/>
    <property type="match status" value="1"/>
</dbReference>
<dbReference type="RefSeq" id="XP_007879684.1">
    <property type="nucleotide sequence ID" value="XM_007881493.1"/>
</dbReference>
<evidence type="ECO:0000313" key="2">
    <source>
        <dbReference type="EMBL" id="EPQ28667.1"/>
    </source>
</evidence>
<dbReference type="InterPro" id="IPR003789">
    <property type="entry name" value="Asn/Gln_tRNA_amidoTrase-B-like"/>
</dbReference>
<dbReference type="Gene3D" id="1.10.10.410">
    <property type="match status" value="1"/>
</dbReference>
<sequence>MLAHRFGFRAARQAAVVPALGASRSFGASACRRDATGAPKNDGDAALLASIKAGLKDAMRSKDSVTSTVLRSVLSDHQYTTLSTSPTSLSSILQKGISKRTEAATQFRSASRADLAEQEEREAEILAKFLPQQLSLDEVEAAVRTALDKLKHEGKVDLANAKKALGSLIKETNASVDKSRTSGKVVSEVCSKVLASL</sequence>
<organism evidence="2 3">
    <name type="scientific">Pseudozyma flocculosa PF-1</name>
    <dbReference type="NCBI Taxonomy" id="1277687"/>
    <lineage>
        <taxon>Eukaryota</taxon>
        <taxon>Fungi</taxon>
        <taxon>Dikarya</taxon>
        <taxon>Basidiomycota</taxon>
        <taxon>Ustilaginomycotina</taxon>
        <taxon>Ustilaginomycetes</taxon>
        <taxon>Ustilaginales</taxon>
        <taxon>Ustilaginaceae</taxon>
        <taxon>Pseudozyma</taxon>
    </lineage>
</organism>
<dbReference type="InterPro" id="IPR023168">
    <property type="entry name" value="GatB_Yqey_C_2"/>
</dbReference>
<dbReference type="SUPFAM" id="SSF89095">
    <property type="entry name" value="GatB/YqeY motif"/>
    <property type="match status" value="1"/>
</dbReference>
<protein>
    <recommendedName>
        <fullName evidence="1">Altered inheritance of mitochondria protein 41</fullName>
    </recommendedName>
</protein>
<dbReference type="EMBL" id="KE361634">
    <property type="protein sequence ID" value="EPQ28667.1"/>
    <property type="molecule type" value="Genomic_DNA"/>
</dbReference>
<dbReference type="GO" id="GO:0016884">
    <property type="term" value="F:carbon-nitrogen ligase activity, with glutamine as amido-N-donor"/>
    <property type="evidence" value="ECO:0007669"/>
    <property type="project" value="UniProtKB-UniRule"/>
</dbReference>
<gene>
    <name evidence="1" type="primary">AIM41</name>
    <name evidence="2" type="ORF">PFL1_03970</name>
</gene>
<name>A0A061H700_9BASI</name>
<dbReference type="KEGG" id="pfp:PFL1_03970"/>
<dbReference type="GO" id="GO:0005739">
    <property type="term" value="C:mitochondrion"/>
    <property type="evidence" value="ECO:0007669"/>
    <property type="project" value="UniProtKB-SubCell"/>
</dbReference>
<keyword evidence="1" id="KW-0496">Mitochondrion</keyword>
<dbReference type="Gene3D" id="1.10.1510.10">
    <property type="entry name" value="Uncharacterised protein YqeY/AIM41 PF09424, N-terminal domain"/>
    <property type="match status" value="1"/>
</dbReference>
<reference evidence="2 3" key="1">
    <citation type="journal article" date="2013" name="Plant Cell">
        <title>The transition from a phytopathogenic smut ancestor to an anamorphic biocontrol agent deciphered by comparative whole-genome analysis.</title>
        <authorList>
            <person name="Lefebvre F."/>
            <person name="Joly D.L."/>
            <person name="Labbe C."/>
            <person name="Teichmann B."/>
            <person name="Linning R."/>
            <person name="Belzile F."/>
            <person name="Bakkeren G."/>
            <person name="Belanger R.R."/>
        </authorList>
    </citation>
    <scope>NUCLEOTIDE SEQUENCE [LARGE SCALE GENOMIC DNA]</scope>
    <source>
        <strain evidence="2 3">PF-1</strain>
    </source>
</reference>
<evidence type="ECO:0000313" key="3">
    <source>
        <dbReference type="Proteomes" id="UP000053664"/>
    </source>
</evidence>
<dbReference type="GeneID" id="19318077"/>
<dbReference type="HOGENOM" id="CLU_1384712_0_0_1"/>
<dbReference type="Pfam" id="PF09424">
    <property type="entry name" value="YqeY"/>
    <property type="match status" value="1"/>
</dbReference>
<dbReference type="InterPro" id="IPR019004">
    <property type="entry name" value="YqeY/Aim41"/>
</dbReference>
<accession>A0A061H700</accession>
<evidence type="ECO:0000256" key="1">
    <source>
        <dbReference type="RuleBase" id="RU365099"/>
    </source>
</evidence>
<comment type="similarity">
    <text evidence="1">Belongs to the AIM41 family.</text>
</comment>
<dbReference type="Proteomes" id="UP000053664">
    <property type="component" value="Unassembled WGS sequence"/>
</dbReference>
<proteinExistence type="inferred from homology"/>
<dbReference type="InterPro" id="IPR042184">
    <property type="entry name" value="YqeY/Aim41_N"/>
</dbReference>
<comment type="subcellular location">
    <subcellularLocation>
        <location evidence="1">Mitochondrion</location>
    </subcellularLocation>
</comment>
<dbReference type="eggNOG" id="ENOG502RSAS">
    <property type="taxonomic scope" value="Eukaryota"/>
</dbReference>
<dbReference type="AlphaFoldDB" id="A0A061H700"/>